<dbReference type="NCBIfam" id="TIGR00229">
    <property type="entry name" value="sensory_box"/>
    <property type="match status" value="1"/>
</dbReference>
<dbReference type="GO" id="GO:0000155">
    <property type="term" value="F:phosphorelay sensor kinase activity"/>
    <property type="evidence" value="ECO:0007669"/>
    <property type="project" value="InterPro"/>
</dbReference>
<comment type="catalytic activity">
    <reaction evidence="1">
        <text>ATP + protein L-histidine = ADP + protein N-phospho-L-histidine.</text>
        <dbReference type="EC" id="2.7.13.3"/>
    </reaction>
</comment>
<dbReference type="SMART" id="SM00387">
    <property type="entry name" value="HATPase_c"/>
    <property type="match status" value="1"/>
</dbReference>
<dbReference type="PROSITE" id="PS50112">
    <property type="entry name" value="PAS"/>
    <property type="match status" value="1"/>
</dbReference>
<name>A0A6B3R685_9FLAO</name>
<dbReference type="CDD" id="cd00130">
    <property type="entry name" value="PAS"/>
    <property type="match status" value="1"/>
</dbReference>
<protein>
    <recommendedName>
        <fullName evidence="2">histidine kinase</fullName>
        <ecNumber evidence="2">2.7.13.3</ecNumber>
    </recommendedName>
</protein>
<dbReference type="InterPro" id="IPR035965">
    <property type="entry name" value="PAS-like_dom_sf"/>
</dbReference>
<feature type="domain" description="PAS" evidence="8">
    <location>
        <begin position="26"/>
        <end position="80"/>
    </location>
</feature>
<dbReference type="Gene3D" id="1.10.287.130">
    <property type="match status" value="1"/>
</dbReference>
<dbReference type="PANTHER" id="PTHR43304">
    <property type="entry name" value="PHYTOCHROME-LIKE PROTEIN CPH1"/>
    <property type="match status" value="1"/>
</dbReference>
<dbReference type="InterPro" id="IPR003661">
    <property type="entry name" value="HisK_dim/P_dom"/>
</dbReference>
<dbReference type="RefSeq" id="WP_164005342.1">
    <property type="nucleotide sequence ID" value="NZ_JAAIKD010000005.1"/>
</dbReference>
<evidence type="ECO:0000256" key="6">
    <source>
        <dbReference type="SAM" id="Coils"/>
    </source>
</evidence>
<gene>
    <name evidence="10" type="ORF">G3567_10815</name>
</gene>
<keyword evidence="6" id="KW-0175">Coiled coil</keyword>
<dbReference type="EC" id="2.7.13.3" evidence="2"/>
<evidence type="ECO:0000259" key="9">
    <source>
        <dbReference type="PROSITE" id="PS50113"/>
    </source>
</evidence>
<dbReference type="InterPro" id="IPR052162">
    <property type="entry name" value="Sensor_kinase/Photoreceptor"/>
</dbReference>
<dbReference type="Gene3D" id="3.30.565.10">
    <property type="entry name" value="Histidine kinase-like ATPase, C-terminal domain"/>
    <property type="match status" value="1"/>
</dbReference>
<dbReference type="PROSITE" id="PS50113">
    <property type="entry name" value="PAC"/>
    <property type="match status" value="1"/>
</dbReference>
<evidence type="ECO:0000256" key="5">
    <source>
        <dbReference type="ARBA" id="ARBA00022777"/>
    </source>
</evidence>
<feature type="domain" description="Histidine kinase" evidence="7">
    <location>
        <begin position="180"/>
        <end position="393"/>
    </location>
</feature>
<dbReference type="Proteomes" id="UP000478505">
    <property type="component" value="Unassembled WGS sequence"/>
</dbReference>
<dbReference type="SMART" id="SM00091">
    <property type="entry name" value="PAS"/>
    <property type="match status" value="1"/>
</dbReference>
<evidence type="ECO:0000313" key="10">
    <source>
        <dbReference type="EMBL" id="NEV94635.1"/>
    </source>
</evidence>
<dbReference type="SUPFAM" id="SSF55785">
    <property type="entry name" value="PYP-like sensor domain (PAS domain)"/>
    <property type="match status" value="1"/>
</dbReference>
<keyword evidence="11" id="KW-1185">Reference proteome</keyword>
<dbReference type="EMBL" id="JAAIKD010000005">
    <property type="protein sequence ID" value="NEV94635.1"/>
    <property type="molecule type" value="Genomic_DNA"/>
</dbReference>
<evidence type="ECO:0000256" key="3">
    <source>
        <dbReference type="ARBA" id="ARBA00022553"/>
    </source>
</evidence>
<dbReference type="CDD" id="cd00082">
    <property type="entry name" value="HisKA"/>
    <property type="match status" value="1"/>
</dbReference>
<feature type="domain" description="PAC" evidence="9">
    <location>
        <begin position="98"/>
        <end position="148"/>
    </location>
</feature>
<dbReference type="Pfam" id="PF02518">
    <property type="entry name" value="HATPase_c"/>
    <property type="match status" value="1"/>
</dbReference>
<evidence type="ECO:0000313" key="11">
    <source>
        <dbReference type="Proteomes" id="UP000478505"/>
    </source>
</evidence>
<dbReference type="SUPFAM" id="SSF55874">
    <property type="entry name" value="ATPase domain of HSP90 chaperone/DNA topoisomerase II/histidine kinase"/>
    <property type="match status" value="1"/>
</dbReference>
<dbReference type="PANTHER" id="PTHR43304:SF1">
    <property type="entry name" value="PAC DOMAIN-CONTAINING PROTEIN"/>
    <property type="match status" value="1"/>
</dbReference>
<dbReference type="InterPro" id="IPR036097">
    <property type="entry name" value="HisK_dim/P_sf"/>
</dbReference>
<evidence type="ECO:0000256" key="1">
    <source>
        <dbReference type="ARBA" id="ARBA00000085"/>
    </source>
</evidence>
<dbReference type="PROSITE" id="PS50109">
    <property type="entry name" value="HIS_KIN"/>
    <property type="match status" value="1"/>
</dbReference>
<dbReference type="InterPro" id="IPR004358">
    <property type="entry name" value="Sig_transdc_His_kin-like_C"/>
</dbReference>
<dbReference type="InterPro" id="IPR000700">
    <property type="entry name" value="PAS-assoc_C"/>
</dbReference>
<accession>A0A6B3R685</accession>
<dbReference type="InterPro" id="IPR000014">
    <property type="entry name" value="PAS"/>
</dbReference>
<reference evidence="10 11" key="1">
    <citation type="submission" date="2020-02" db="EMBL/GenBank/DDBJ databases">
        <title>Flavobacteriaceae Psychroflexus bacterium YR1-1, complete genome.</title>
        <authorList>
            <person name="Li Y."/>
            <person name="Wu S."/>
        </authorList>
    </citation>
    <scope>NUCLEOTIDE SEQUENCE [LARGE SCALE GENOMIC DNA]</scope>
    <source>
        <strain evidence="10 11">YR1-1</strain>
    </source>
</reference>
<proteinExistence type="predicted"/>
<dbReference type="SUPFAM" id="SSF47384">
    <property type="entry name" value="Homodimeric domain of signal transducing histidine kinase"/>
    <property type="match status" value="1"/>
</dbReference>
<dbReference type="InterPro" id="IPR036890">
    <property type="entry name" value="HATPase_C_sf"/>
</dbReference>
<organism evidence="10 11">
    <name type="scientific">Psychroflexus aurantiacus</name>
    <dbReference type="NCBI Taxonomy" id="2709310"/>
    <lineage>
        <taxon>Bacteria</taxon>
        <taxon>Pseudomonadati</taxon>
        <taxon>Bacteroidota</taxon>
        <taxon>Flavobacteriia</taxon>
        <taxon>Flavobacteriales</taxon>
        <taxon>Flavobacteriaceae</taxon>
        <taxon>Psychroflexus</taxon>
    </lineage>
</organism>
<keyword evidence="4" id="KW-0808">Transferase</keyword>
<sequence length="393" mass="45133">MAKEKNKFQNASSLNPGKDFQKIDVEGDIFKQIFKYSTIPTLVHDITMNIINANDSLIEELGYSKDELLNKSVFDLHPEDEIKHSHVVLDKMKHEERMFVETCFKRKDGSVFIAEATPCKYLVGDKPIIHVFIQNITSRKKAEQKLKNYRKALEEEVNKVKLQSKEIKLRNQELKEFAFIVAHDLKAPATNLSTLTSMIDTDAFTDQQNRELFDNLKKSINQLHKTVFTLNDVINFKATLNNRSESLKFENIFNGIKKSIAEQIKTSNATLRTDFSKCPIIVYPHLHLKSVMHNLLVNAIKYRDPNKALIIEVKTTKLNGRVCLKVKDNGLGFDASKYRKKMFGLFKRLHTHVEGKGIGMYIVKTIIDTHGGEIVVKSKPYEGALFKVYLNEK</sequence>
<evidence type="ECO:0000259" key="7">
    <source>
        <dbReference type="PROSITE" id="PS50109"/>
    </source>
</evidence>
<evidence type="ECO:0000259" key="8">
    <source>
        <dbReference type="PROSITE" id="PS50112"/>
    </source>
</evidence>
<dbReference type="InterPro" id="IPR005467">
    <property type="entry name" value="His_kinase_dom"/>
</dbReference>
<keyword evidence="5" id="KW-0418">Kinase</keyword>
<keyword evidence="3" id="KW-0597">Phosphoprotein</keyword>
<dbReference type="InterPro" id="IPR003594">
    <property type="entry name" value="HATPase_dom"/>
</dbReference>
<dbReference type="AlphaFoldDB" id="A0A6B3R685"/>
<comment type="caution">
    <text evidence="10">The sequence shown here is derived from an EMBL/GenBank/DDBJ whole genome shotgun (WGS) entry which is preliminary data.</text>
</comment>
<evidence type="ECO:0000256" key="2">
    <source>
        <dbReference type="ARBA" id="ARBA00012438"/>
    </source>
</evidence>
<dbReference type="Gene3D" id="3.30.450.20">
    <property type="entry name" value="PAS domain"/>
    <property type="match status" value="1"/>
</dbReference>
<dbReference type="PRINTS" id="PR00344">
    <property type="entry name" value="BCTRLSENSOR"/>
</dbReference>
<evidence type="ECO:0000256" key="4">
    <source>
        <dbReference type="ARBA" id="ARBA00022679"/>
    </source>
</evidence>
<dbReference type="Pfam" id="PF13426">
    <property type="entry name" value="PAS_9"/>
    <property type="match status" value="1"/>
</dbReference>
<feature type="coiled-coil region" evidence="6">
    <location>
        <begin position="139"/>
        <end position="170"/>
    </location>
</feature>